<comment type="caution">
    <text evidence="2">The sequence shown here is derived from an EMBL/GenBank/DDBJ whole genome shotgun (WGS) entry which is preliminary data.</text>
</comment>
<dbReference type="InterPro" id="IPR044192">
    <property type="entry name" value="CDSP32"/>
</dbReference>
<dbReference type="PANTHER" id="PTHR47578:SF1">
    <property type="entry name" value="THIOREDOXIN-LIKE PROTEIN CDSP32, CHLOROPLASTIC"/>
    <property type="match status" value="1"/>
</dbReference>
<dbReference type="Gene3D" id="3.40.30.10">
    <property type="entry name" value="Glutaredoxin"/>
    <property type="match status" value="2"/>
</dbReference>
<feature type="domain" description="Thioredoxin" evidence="1">
    <location>
        <begin position="203"/>
        <end position="290"/>
    </location>
</feature>
<reference evidence="2" key="1">
    <citation type="submission" date="2020-06" db="EMBL/GenBank/DDBJ databases">
        <authorList>
            <person name="Li T."/>
            <person name="Hu X."/>
            <person name="Zhang T."/>
            <person name="Song X."/>
            <person name="Zhang H."/>
            <person name="Dai N."/>
            <person name="Sheng W."/>
            <person name="Hou X."/>
            <person name="Wei L."/>
        </authorList>
    </citation>
    <scope>NUCLEOTIDE SEQUENCE</scope>
    <source>
        <strain evidence="2">KEN1</strain>
        <tissue evidence="2">Leaf</tissue>
    </source>
</reference>
<proteinExistence type="predicted"/>
<reference evidence="2" key="2">
    <citation type="journal article" date="2024" name="Plant">
        <title>Genomic evolution and insights into agronomic trait innovations of Sesamum species.</title>
        <authorList>
            <person name="Miao H."/>
            <person name="Wang L."/>
            <person name="Qu L."/>
            <person name="Liu H."/>
            <person name="Sun Y."/>
            <person name="Le M."/>
            <person name="Wang Q."/>
            <person name="Wei S."/>
            <person name="Zheng Y."/>
            <person name="Lin W."/>
            <person name="Duan Y."/>
            <person name="Cao H."/>
            <person name="Xiong S."/>
            <person name="Wang X."/>
            <person name="Wei L."/>
            <person name="Li C."/>
            <person name="Ma Q."/>
            <person name="Ju M."/>
            <person name="Zhao R."/>
            <person name="Li G."/>
            <person name="Mu C."/>
            <person name="Tian Q."/>
            <person name="Mei H."/>
            <person name="Zhang T."/>
            <person name="Gao T."/>
            <person name="Zhang H."/>
        </authorList>
    </citation>
    <scope>NUCLEOTIDE SEQUENCE</scope>
    <source>
        <strain evidence="2">KEN1</strain>
    </source>
</reference>
<dbReference type="SUPFAM" id="SSF52833">
    <property type="entry name" value="Thioredoxin-like"/>
    <property type="match status" value="2"/>
</dbReference>
<name>A0AAW2V2V9_9LAMI</name>
<protein>
    <submittedName>
        <fullName evidence="2">Thioredoxin-like protein CDSP32, chloroplastic</fullName>
    </submittedName>
</protein>
<gene>
    <name evidence="2" type="ORF">Slati_3316900</name>
</gene>
<dbReference type="Pfam" id="PF00085">
    <property type="entry name" value="Thioredoxin"/>
    <property type="match status" value="1"/>
</dbReference>
<dbReference type="EMBL" id="JACGWN010000011">
    <property type="protein sequence ID" value="KAL0422940.1"/>
    <property type="molecule type" value="Genomic_DNA"/>
</dbReference>
<dbReference type="AlphaFoldDB" id="A0AAW2V2V9"/>
<sequence>MATIARLLSSSYSSASAFFHNDSYSISSSQTFSRPLNSKTRASSLQLQPNDQGFWLVKDRDNLDFEKMETGEQIQETHCTSEYDKGLQLSQEKLVIAHFSARHYKYNLIIQRFMEEQCRISSEVNFLHVMANDTEKIRQLCRRENIKKIPYFVFYKKMAIIHEEEGFQPEKLVSNILYYGHDAFSPVVQLQSREDLEKLIEVHKIDHKLIVVNVGMRQCIPCVKIYPSVLKLASQMADRVVFARMNADENDSCMKMLREIDVSRVPAFLFLKDGELCGRYIGSCASTLIREIMKLQADQTITALQRKHSILTHSSYVLMNESKWNRERF</sequence>
<accession>A0AAW2V2V9</accession>
<evidence type="ECO:0000259" key="1">
    <source>
        <dbReference type="Pfam" id="PF00085"/>
    </source>
</evidence>
<dbReference type="InterPro" id="IPR013766">
    <property type="entry name" value="Thioredoxin_domain"/>
</dbReference>
<evidence type="ECO:0000313" key="2">
    <source>
        <dbReference type="EMBL" id="KAL0422940.1"/>
    </source>
</evidence>
<dbReference type="GO" id="GO:0016671">
    <property type="term" value="F:oxidoreductase activity, acting on a sulfur group of donors, disulfide as acceptor"/>
    <property type="evidence" value="ECO:0007669"/>
    <property type="project" value="InterPro"/>
</dbReference>
<organism evidence="2">
    <name type="scientific">Sesamum latifolium</name>
    <dbReference type="NCBI Taxonomy" id="2727402"/>
    <lineage>
        <taxon>Eukaryota</taxon>
        <taxon>Viridiplantae</taxon>
        <taxon>Streptophyta</taxon>
        <taxon>Embryophyta</taxon>
        <taxon>Tracheophyta</taxon>
        <taxon>Spermatophyta</taxon>
        <taxon>Magnoliopsida</taxon>
        <taxon>eudicotyledons</taxon>
        <taxon>Gunneridae</taxon>
        <taxon>Pentapetalae</taxon>
        <taxon>asterids</taxon>
        <taxon>lamiids</taxon>
        <taxon>Lamiales</taxon>
        <taxon>Pedaliaceae</taxon>
        <taxon>Sesamum</taxon>
    </lineage>
</organism>
<dbReference type="InterPro" id="IPR036249">
    <property type="entry name" value="Thioredoxin-like_sf"/>
</dbReference>
<dbReference type="PANTHER" id="PTHR47578">
    <property type="entry name" value="THIOREDOXIN-LIKE PROTEIN CDSP32, CHLOROPLASTIC"/>
    <property type="match status" value="1"/>
</dbReference>